<proteinExistence type="predicted"/>
<gene>
    <name evidence="3" type="ORF">B5J99_04310</name>
</gene>
<dbReference type="InterPro" id="IPR036986">
    <property type="entry name" value="S4_RNA-bd_sf"/>
</dbReference>
<name>A0ABM6M4G8_9SPHN</name>
<dbReference type="RefSeq" id="WP_211337875.1">
    <property type="nucleotide sequence ID" value="NZ_CP020083.1"/>
</dbReference>
<dbReference type="SMART" id="SM00363">
    <property type="entry name" value="S4"/>
    <property type="match status" value="1"/>
</dbReference>
<dbReference type="Gene3D" id="3.10.290.10">
    <property type="entry name" value="RNA-binding S4 domain"/>
    <property type="match status" value="1"/>
</dbReference>
<accession>A0ABM6M4G8</accession>
<evidence type="ECO:0000259" key="2">
    <source>
        <dbReference type="SMART" id="SM00363"/>
    </source>
</evidence>
<keyword evidence="1" id="KW-0694">RNA-binding</keyword>
<evidence type="ECO:0000313" key="3">
    <source>
        <dbReference type="EMBL" id="ASR50794.1"/>
    </source>
</evidence>
<feature type="domain" description="RNA-binding S4" evidence="2">
    <location>
        <begin position="15"/>
        <end position="76"/>
    </location>
</feature>
<dbReference type="SUPFAM" id="SSF55174">
    <property type="entry name" value="Alpha-L RNA-binding motif"/>
    <property type="match status" value="1"/>
</dbReference>
<evidence type="ECO:0000256" key="1">
    <source>
        <dbReference type="PROSITE-ProRule" id="PRU00182"/>
    </source>
</evidence>
<sequence>MAETGGSGSGAGGHMRMDVLLWYLRLVRSRSQGKSLAEQGVIRANGTRVVKAHHAVRCGDILTVPQGSRVLVLQIDHLPWRRGPAEEAMACYREPEDRRAAG</sequence>
<dbReference type="CDD" id="cd00165">
    <property type="entry name" value="S4"/>
    <property type="match status" value="1"/>
</dbReference>
<dbReference type="Pfam" id="PF01479">
    <property type="entry name" value="S4"/>
    <property type="match status" value="1"/>
</dbReference>
<reference evidence="3 4" key="1">
    <citation type="submission" date="2017-03" db="EMBL/GenBank/DDBJ databases">
        <title>Complete genome sequence of Blastomonas fulva degrading microcsystin LR.</title>
        <authorList>
            <person name="Lee H.-g."/>
            <person name="Jin L."/>
            <person name="oh H.-M."/>
        </authorList>
    </citation>
    <scope>NUCLEOTIDE SEQUENCE [LARGE SCALE GENOMIC DNA]</scope>
    <source>
        <strain evidence="3 4">T2</strain>
    </source>
</reference>
<keyword evidence="4" id="KW-1185">Reference proteome</keyword>
<dbReference type="EMBL" id="CP020083">
    <property type="protein sequence ID" value="ASR50794.1"/>
    <property type="molecule type" value="Genomic_DNA"/>
</dbReference>
<evidence type="ECO:0000313" key="4">
    <source>
        <dbReference type="Proteomes" id="UP000258016"/>
    </source>
</evidence>
<dbReference type="Proteomes" id="UP000258016">
    <property type="component" value="Chromosome"/>
</dbReference>
<organism evidence="3 4">
    <name type="scientific">Blastomonas fulva</name>
    <dbReference type="NCBI Taxonomy" id="1550728"/>
    <lineage>
        <taxon>Bacteria</taxon>
        <taxon>Pseudomonadati</taxon>
        <taxon>Pseudomonadota</taxon>
        <taxon>Alphaproteobacteria</taxon>
        <taxon>Sphingomonadales</taxon>
        <taxon>Sphingomonadaceae</taxon>
        <taxon>Blastomonas</taxon>
    </lineage>
</organism>
<dbReference type="GeneID" id="303484796"/>
<dbReference type="PROSITE" id="PS50889">
    <property type="entry name" value="S4"/>
    <property type="match status" value="1"/>
</dbReference>
<protein>
    <submittedName>
        <fullName evidence="3">RNA-binding protein</fullName>
    </submittedName>
</protein>
<dbReference type="InterPro" id="IPR002942">
    <property type="entry name" value="S4_RNA-bd"/>
</dbReference>